<dbReference type="InterPro" id="IPR000780">
    <property type="entry name" value="CheR_MeTrfase"/>
</dbReference>
<dbReference type="PANTHER" id="PTHR24422:SF10">
    <property type="entry name" value="CHEMOTAXIS PROTEIN METHYLTRANSFERASE 2"/>
    <property type="match status" value="1"/>
</dbReference>
<feature type="domain" description="CheR-type methyltransferase" evidence="6">
    <location>
        <begin position="2"/>
        <end position="276"/>
    </location>
</feature>
<proteinExistence type="predicted"/>
<protein>
    <recommendedName>
        <fullName evidence="2">protein-glutamate O-methyltransferase</fullName>
        <ecNumber evidence="2">2.1.1.80</ecNumber>
    </recommendedName>
</protein>
<sequence length="276" mass="31907">MITSATIKMKDEEFAELADIIYKNAGITFTINKKYLLENRLSKRLNELNFASYKDYIYFLKYDIKRRDELKILMNLVTINETYFLRERAQMDHMIKKVIPEMASKGKRSFKIWSAACSSGEEPYSIAILLNEEGMYGKYNIEIYATDINTEVIGIAERGVYRSVSFRGVPPSIIDKYFTKTGLDFTLKPEIKSKVKFFHANLMESLAASKIGVTDFIFCRNVLIYFDVEAKKKVVDMFYKTLNLGGHLYLGHSETLSKIDDRYKMVNFGTGIAYVK</sequence>
<comment type="caution">
    <text evidence="7">The sequence shown here is derived from an EMBL/GenBank/DDBJ whole genome shotgun (WGS) entry which is preliminary data.</text>
</comment>
<comment type="catalytic activity">
    <reaction evidence="1">
        <text>L-glutamyl-[protein] + S-adenosyl-L-methionine = [protein]-L-glutamate 5-O-methyl ester + S-adenosyl-L-homocysteine</text>
        <dbReference type="Rhea" id="RHEA:24452"/>
        <dbReference type="Rhea" id="RHEA-COMP:10208"/>
        <dbReference type="Rhea" id="RHEA-COMP:10311"/>
        <dbReference type="ChEBI" id="CHEBI:29973"/>
        <dbReference type="ChEBI" id="CHEBI:57856"/>
        <dbReference type="ChEBI" id="CHEBI:59789"/>
        <dbReference type="ChEBI" id="CHEBI:82795"/>
        <dbReference type="EC" id="2.1.1.80"/>
    </reaction>
</comment>
<dbReference type="InterPro" id="IPR026024">
    <property type="entry name" value="Chemotaxis_MeTrfase_CheR"/>
</dbReference>
<organism evidence="7 8">
    <name type="scientific">Calditerrivibrio nitroreducens</name>
    <dbReference type="NCBI Taxonomy" id="477976"/>
    <lineage>
        <taxon>Bacteria</taxon>
        <taxon>Pseudomonadati</taxon>
        <taxon>Deferribacterota</taxon>
        <taxon>Deferribacteres</taxon>
        <taxon>Deferribacterales</taxon>
        <taxon>Calditerrivibrionaceae</taxon>
    </lineage>
</organism>
<evidence type="ECO:0000256" key="5">
    <source>
        <dbReference type="ARBA" id="ARBA00022691"/>
    </source>
</evidence>
<evidence type="ECO:0000256" key="4">
    <source>
        <dbReference type="ARBA" id="ARBA00022679"/>
    </source>
</evidence>
<dbReference type="AlphaFoldDB" id="A0A2J6WMG9"/>
<name>A0A2J6WMG9_9BACT</name>
<dbReference type="InterPro" id="IPR022641">
    <property type="entry name" value="CheR_N"/>
</dbReference>
<dbReference type="InterPro" id="IPR029063">
    <property type="entry name" value="SAM-dependent_MTases_sf"/>
</dbReference>
<dbReference type="PRINTS" id="PR00996">
    <property type="entry name" value="CHERMTFRASE"/>
</dbReference>
<dbReference type="Proteomes" id="UP000242881">
    <property type="component" value="Unassembled WGS sequence"/>
</dbReference>
<dbReference type="InterPro" id="IPR022642">
    <property type="entry name" value="CheR_C"/>
</dbReference>
<dbReference type="EMBL" id="PNIN01000041">
    <property type="protein sequence ID" value="PMP71449.1"/>
    <property type="molecule type" value="Genomic_DNA"/>
</dbReference>
<dbReference type="GO" id="GO:0032259">
    <property type="term" value="P:methylation"/>
    <property type="evidence" value="ECO:0007669"/>
    <property type="project" value="UniProtKB-KW"/>
</dbReference>
<dbReference type="Pfam" id="PF01739">
    <property type="entry name" value="CheR"/>
    <property type="match status" value="1"/>
</dbReference>
<dbReference type="Pfam" id="PF03705">
    <property type="entry name" value="CheR_N"/>
    <property type="match status" value="1"/>
</dbReference>
<keyword evidence="4" id="KW-0808">Transferase</keyword>
<reference evidence="7 8" key="1">
    <citation type="submission" date="2018-01" db="EMBL/GenBank/DDBJ databases">
        <title>Metagenomic assembled genomes from two thermal pools in the Uzon Caldera, Kamchatka, Russia.</title>
        <authorList>
            <person name="Wilkins L."/>
            <person name="Ettinger C."/>
        </authorList>
    </citation>
    <scope>NUCLEOTIDE SEQUENCE [LARGE SCALE GENOMIC DNA]</scope>
    <source>
        <strain evidence="7">ZAV-05</strain>
    </source>
</reference>
<evidence type="ECO:0000256" key="2">
    <source>
        <dbReference type="ARBA" id="ARBA00012534"/>
    </source>
</evidence>
<keyword evidence="3" id="KW-0489">Methyltransferase</keyword>
<evidence type="ECO:0000313" key="7">
    <source>
        <dbReference type="EMBL" id="PMP71449.1"/>
    </source>
</evidence>
<dbReference type="InterPro" id="IPR050903">
    <property type="entry name" value="Bact_Chemotaxis_MeTrfase"/>
</dbReference>
<gene>
    <name evidence="7" type="ORF">C0187_04165</name>
</gene>
<dbReference type="PROSITE" id="PS50123">
    <property type="entry name" value="CHER"/>
    <property type="match status" value="1"/>
</dbReference>
<evidence type="ECO:0000256" key="1">
    <source>
        <dbReference type="ARBA" id="ARBA00001541"/>
    </source>
</evidence>
<evidence type="ECO:0000313" key="8">
    <source>
        <dbReference type="Proteomes" id="UP000242881"/>
    </source>
</evidence>
<evidence type="ECO:0000256" key="3">
    <source>
        <dbReference type="ARBA" id="ARBA00022603"/>
    </source>
</evidence>
<evidence type="ECO:0000259" key="6">
    <source>
        <dbReference type="PROSITE" id="PS50123"/>
    </source>
</evidence>
<dbReference type="InterPro" id="IPR036804">
    <property type="entry name" value="CheR_N_sf"/>
</dbReference>
<dbReference type="GO" id="GO:0008983">
    <property type="term" value="F:protein-glutamate O-methyltransferase activity"/>
    <property type="evidence" value="ECO:0007669"/>
    <property type="project" value="UniProtKB-EC"/>
</dbReference>
<dbReference type="Gene3D" id="1.10.155.10">
    <property type="entry name" value="Chemotaxis receptor methyltransferase CheR, N-terminal domain"/>
    <property type="match status" value="1"/>
</dbReference>
<keyword evidence="5" id="KW-0949">S-adenosyl-L-methionine</keyword>
<dbReference type="SMART" id="SM00138">
    <property type="entry name" value="MeTrc"/>
    <property type="match status" value="1"/>
</dbReference>
<dbReference type="PIRSF" id="PIRSF000410">
    <property type="entry name" value="CheR"/>
    <property type="match status" value="1"/>
</dbReference>
<dbReference type="EC" id="2.1.1.80" evidence="2"/>
<accession>A0A2J6WMG9</accession>
<dbReference type="SUPFAM" id="SSF47757">
    <property type="entry name" value="Chemotaxis receptor methyltransferase CheR, N-terminal domain"/>
    <property type="match status" value="1"/>
</dbReference>
<dbReference type="SUPFAM" id="SSF53335">
    <property type="entry name" value="S-adenosyl-L-methionine-dependent methyltransferases"/>
    <property type="match status" value="1"/>
</dbReference>
<dbReference type="Gene3D" id="3.40.50.150">
    <property type="entry name" value="Vaccinia Virus protein VP39"/>
    <property type="match status" value="1"/>
</dbReference>
<dbReference type="PANTHER" id="PTHR24422">
    <property type="entry name" value="CHEMOTAXIS PROTEIN METHYLTRANSFERASE"/>
    <property type="match status" value="1"/>
</dbReference>